<evidence type="ECO:0000259" key="2">
    <source>
        <dbReference type="Pfam" id="PF13403"/>
    </source>
</evidence>
<dbReference type="RefSeq" id="WP_344845335.1">
    <property type="nucleotide sequence ID" value="NZ_BAABDF010000006.1"/>
</dbReference>
<evidence type="ECO:0000313" key="3">
    <source>
        <dbReference type="EMBL" id="GAA3864136.1"/>
    </source>
</evidence>
<feature type="compositionally biased region" description="Polar residues" evidence="1">
    <location>
        <begin position="1"/>
        <end position="10"/>
    </location>
</feature>
<sequence length="278" mass="30264">MSHPISNESAQWRDATPTPEKVSNWPASQVAVEPQWSVRRSYPKPQIEVATRSYEVMWRAGNGDILDRRITAPAVPVFETAFNSFARGALIATQKGPVSVEDLLPGDLIETTDGHLQPISWIGSMTLDINGTRGAHTLPEKLYRITEEAFGFERPAPDLVLGAAAHTLYRADGIRSYLGTPVALAPIVGLVDGMSVIEVTPVTSVRTYHIALPQHAIIRVNGVEMESYHPGTTAAAHLTGDMRIRFMGLFPHLESLGDFGATAQSRLTASDLMMLQAV</sequence>
<gene>
    <name evidence="3" type="ORF">GCM10022404_13150</name>
</gene>
<keyword evidence="4" id="KW-1185">Reference proteome</keyword>
<organism evidence="3 4">
    <name type="scientific">Celeribacter arenosi</name>
    <dbReference type="NCBI Taxonomy" id="792649"/>
    <lineage>
        <taxon>Bacteria</taxon>
        <taxon>Pseudomonadati</taxon>
        <taxon>Pseudomonadota</taxon>
        <taxon>Alphaproteobacteria</taxon>
        <taxon>Rhodobacterales</taxon>
        <taxon>Roseobacteraceae</taxon>
        <taxon>Celeribacter</taxon>
    </lineage>
</organism>
<accession>A0ABP7K4S8</accession>
<dbReference type="InterPro" id="IPR028992">
    <property type="entry name" value="Hedgehog/Intein_dom"/>
</dbReference>
<dbReference type="InterPro" id="IPR036844">
    <property type="entry name" value="Hint_dom_sf"/>
</dbReference>
<dbReference type="Proteomes" id="UP001399917">
    <property type="component" value="Unassembled WGS sequence"/>
</dbReference>
<name>A0ABP7K4S8_9RHOB</name>
<dbReference type="SUPFAM" id="SSF51294">
    <property type="entry name" value="Hedgehog/intein (Hint) domain"/>
    <property type="match status" value="1"/>
</dbReference>
<dbReference type="Pfam" id="PF13403">
    <property type="entry name" value="Hint_2"/>
    <property type="match status" value="1"/>
</dbReference>
<protein>
    <recommendedName>
        <fullName evidence="2">Hedgehog/Intein (Hint) domain-containing protein</fullName>
    </recommendedName>
</protein>
<feature type="region of interest" description="Disordered" evidence="1">
    <location>
        <begin position="1"/>
        <end position="26"/>
    </location>
</feature>
<proteinExistence type="predicted"/>
<evidence type="ECO:0000256" key="1">
    <source>
        <dbReference type="SAM" id="MobiDB-lite"/>
    </source>
</evidence>
<comment type="caution">
    <text evidence="3">The sequence shown here is derived from an EMBL/GenBank/DDBJ whole genome shotgun (WGS) entry which is preliminary data.</text>
</comment>
<reference evidence="4" key="1">
    <citation type="journal article" date="2019" name="Int. J. Syst. Evol. Microbiol.">
        <title>The Global Catalogue of Microorganisms (GCM) 10K type strain sequencing project: providing services to taxonomists for standard genome sequencing and annotation.</title>
        <authorList>
            <consortium name="The Broad Institute Genomics Platform"/>
            <consortium name="The Broad Institute Genome Sequencing Center for Infectious Disease"/>
            <person name="Wu L."/>
            <person name="Ma J."/>
        </authorList>
    </citation>
    <scope>NUCLEOTIDE SEQUENCE [LARGE SCALE GENOMIC DNA]</scope>
    <source>
        <strain evidence="4">JCM 17190</strain>
    </source>
</reference>
<evidence type="ECO:0000313" key="4">
    <source>
        <dbReference type="Proteomes" id="UP001399917"/>
    </source>
</evidence>
<feature type="domain" description="Hedgehog/Intein (Hint)" evidence="2">
    <location>
        <begin position="84"/>
        <end position="231"/>
    </location>
</feature>
<dbReference type="EMBL" id="BAABDF010000006">
    <property type="protein sequence ID" value="GAA3864136.1"/>
    <property type="molecule type" value="Genomic_DNA"/>
</dbReference>